<evidence type="ECO:0000313" key="4">
    <source>
        <dbReference type="Proteomes" id="UP000317650"/>
    </source>
</evidence>
<dbReference type="Pfam" id="PF11926">
    <property type="entry name" value="DUF3444"/>
    <property type="match status" value="1"/>
</dbReference>
<reference evidence="3 4" key="1">
    <citation type="journal article" date="2019" name="Nat. Plants">
        <title>Genome sequencing of Musa balbisiana reveals subgenome evolution and function divergence in polyploid bananas.</title>
        <authorList>
            <person name="Yao X."/>
        </authorList>
    </citation>
    <scope>NUCLEOTIDE SEQUENCE [LARGE SCALE GENOMIC DNA]</scope>
    <source>
        <strain evidence="4">cv. DH-PKW</strain>
        <tissue evidence="3">Leaves</tissue>
    </source>
</reference>
<dbReference type="Proteomes" id="UP000317650">
    <property type="component" value="Chromosome 5"/>
</dbReference>
<feature type="domain" description="DUF3444" evidence="2">
    <location>
        <begin position="57"/>
        <end position="111"/>
    </location>
</feature>
<accession>A0A4S8JSP0</accession>
<proteinExistence type="predicted"/>
<gene>
    <name evidence="3" type="ORF">C4D60_Mb05t00430</name>
</gene>
<comment type="caution">
    <text evidence="3">The sequence shown here is derived from an EMBL/GenBank/DDBJ whole genome shotgun (WGS) entry which is preliminary data.</text>
</comment>
<feature type="compositionally biased region" description="Polar residues" evidence="1">
    <location>
        <begin position="40"/>
        <end position="52"/>
    </location>
</feature>
<dbReference type="AlphaFoldDB" id="A0A4S8JSP0"/>
<evidence type="ECO:0000259" key="2">
    <source>
        <dbReference type="Pfam" id="PF11926"/>
    </source>
</evidence>
<dbReference type="PANTHER" id="PTHR47374:SF6">
    <property type="entry name" value="ENDOSOME ANTIGEN-LIKE PROTEIN, PUTATIVE (DUF3444)-RELATED"/>
    <property type="match status" value="1"/>
</dbReference>
<keyword evidence="4" id="KW-1185">Reference proteome</keyword>
<dbReference type="InterPro" id="IPR024593">
    <property type="entry name" value="DUF3444"/>
</dbReference>
<feature type="compositionally biased region" description="Basic and acidic residues" evidence="1">
    <location>
        <begin position="1"/>
        <end position="15"/>
    </location>
</feature>
<protein>
    <recommendedName>
        <fullName evidence="2">DUF3444 domain-containing protein</fullName>
    </recommendedName>
</protein>
<organism evidence="3 4">
    <name type="scientific">Musa balbisiana</name>
    <name type="common">Banana</name>
    <dbReference type="NCBI Taxonomy" id="52838"/>
    <lineage>
        <taxon>Eukaryota</taxon>
        <taxon>Viridiplantae</taxon>
        <taxon>Streptophyta</taxon>
        <taxon>Embryophyta</taxon>
        <taxon>Tracheophyta</taxon>
        <taxon>Spermatophyta</taxon>
        <taxon>Magnoliopsida</taxon>
        <taxon>Liliopsida</taxon>
        <taxon>Zingiberales</taxon>
        <taxon>Musaceae</taxon>
        <taxon>Musa</taxon>
    </lineage>
</organism>
<dbReference type="EMBL" id="PYDT01000003">
    <property type="protein sequence ID" value="THU65132.1"/>
    <property type="molecule type" value="Genomic_DNA"/>
</dbReference>
<feature type="region of interest" description="Disordered" evidence="1">
    <location>
        <begin position="1"/>
        <end position="55"/>
    </location>
</feature>
<evidence type="ECO:0000313" key="3">
    <source>
        <dbReference type="EMBL" id="THU65132.1"/>
    </source>
</evidence>
<dbReference type="STRING" id="52838.A0A4S8JSP0"/>
<evidence type="ECO:0000256" key="1">
    <source>
        <dbReference type="SAM" id="MobiDB-lite"/>
    </source>
</evidence>
<dbReference type="PANTHER" id="PTHR47374">
    <property type="entry name" value="ENDOSOME ANTIGEN-LIKE PROTEIN, PUTATIVE (DUF3444)-RELATED"/>
    <property type="match status" value="1"/>
</dbReference>
<sequence length="112" mass="13231">MENNHKEDARSEEKQPCASKGVKIGESKQNTVMKEKSGTRTEWNLNSTSNTLPEHGRVTYPDTEFWDFEELWHENAFVVDQIWTVYDNLDGMPRFYARIRHVYAPHFKLRLA</sequence>
<name>A0A4S8JSP0_MUSBA</name>